<evidence type="ECO:0000256" key="1">
    <source>
        <dbReference type="SAM" id="SignalP"/>
    </source>
</evidence>
<dbReference type="AlphaFoldDB" id="K0T4E4"/>
<protein>
    <submittedName>
        <fullName evidence="2">Uncharacterized protein</fullName>
    </submittedName>
</protein>
<sequence length="96" mass="10373">MFKSLQLPAIACALVSAAAQSDEYTKIDNHPCLRDYNGITKSMFDLSDANPTLATVTDIGDTYLKLHPGSAITEISDIPEDGFDIWGFNVTNSDSS</sequence>
<name>K0T4E4_THAOC</name>
<evidence type="ECO:0000313" key="3">
    <source>
        <dbReference type="Proteomes" id="UP000266841"/>
    </source>
</evidence>
<dbReference type="OrthoDB" id="47466at2759"/>
<gene>
    <name evidence="2" type="ORF">THAOC_06474</name>
</gene>
<keyword evidence="1" id="KW-0732">Signal</keyword>
<comment type="caution">
    <text evidence="2">The sequence shown here is derived from an EMBL/GenBank/DDBJ whole genome shotgun (WGS) entry which is preliminary data.</text>
</comment>
<feature type="chain" id="PRO_5003841602" evidence="1">
    <location>
        <begin position="20"/>
        <end position="96"/>
    </location>
</feature>
<accession>K0T4E4</accession>
<evidence type="ECO:0000313" key="2">
    <source>
        <dbReference type="EMBL" id="EJK72034.1"/>
    </source>
</evidence>
<keyword evidence="3" id="KW-1185">Reference proteome</keyword>
<feature type="signal peptide" evidence="1">
    <location>
        <begin position="1"/>
        <end position="19"/>
    </location>
</feature>
<dbReference type="Proteomes" id="UP000266841">
    <property type="component" value="Unassembled WGS sequence"/>
</dbReference>
<feature type="non-terminal residue" evidence="2">
    <location>
        <position position="96"/>
    </location>
</feature>
<proteinExistence type="predicted"/>
<organism evidence="2 3">
    <name type="scientific">Thalassiosira oceanica</name>
    <name type="common">Marine diatom</name>
    <dbReference type="NCBI Taxonomy" id="159749"/>
    <lineage>
        <taxon>Eukaryota</taxon>
        <taxon>Sar</taxon>
        <taxon>Stramenopiles</taxon>
        <taxon>Ochrophyta</taxon>
        <taxon>Bacillariophyta</taxon>
        <taxon>Coscinodiscophyceae</taxon>
        <taxon>Thalassiosirophycidae</taxon>
        <taxon>Thalassiosirales</taxon>
        <taxon>Thalassiosiraceae</taxon>
        <taxon>Thalassiosira</taxon>
    </lineage>
</organism>
<reference evidence="2 3" key="1">
    <citation type="journal article" date="2012" name="Genome Biol.">
        <title>Genome and low-iron response of an oceanic diatom adapted to chronic iron limitation.</title>
        <authorList>
            <person name="Lommer M."/>
            <person name="Specht M."/>
            <person name="Roy A.S."/>
            <person name="Kraemer L."/>
            <person name="Andreson R."/>
            <person name="Gutowska M.A."/>
            <person name="Wolf J."/>
            <person name="Bergner S.V."/>
            <person name="Schilhabel M.B."/>
            <person name="Klostermeier U.C."/>
            <person name="Beiko R.G."/>
            <person name="Rosenstiel P."/>
            <person name="Hippler M."/>
            <person name="Laroche J."/>
        </authorList>
    </citation>
    <scope>NUCLEOTIDE SEQUENCE [LARGE SCALE GENOMIC DNA]</scope>
    <source>
        <strain evidence="2 3">CCMP1005</strain>
    </source>
</reference>
<dbReference type="EMBL" id="AGNL01006445">
    <property type="protein sequence ID" value="EJK72034.1"/>
    <property type="molecule type" value="Genomic_DNA"/>
</dbReference>